<dbReference type="PROSITE" id="PS51186">
    <property type="entry name" value="GNAT"/>
    <property type="match status" value="1"/>
</dbReference>
<accession>A0A9X4AUC6</accession>
<proteinExistence type="predicted"/>
<feature type="domain" description="N-acetyltransferase" evidence="1">
    <location>
        <begin position="19"/>
        <end position="180"/>
    </location>
</feature>
<dbReference type="SUPFAM" id="SSF55729">
    <property type="entry name" value="Acyl-CoA N-acyltransferases (Nat)"/>
    <property type="match status" value="1"/>
</dbReference>
<dbReference type="InterPro" id="IPR016181">
    <property type="entry name" value="Acyl_CoA_acyltransferase"/>
</dbReference>
<dbReference type="Proteomes" id="UP001151081">
    <property type="component" value="Unassembled WGS sequence"/>
</dbReference>
<dbReference type="Pfam" id="PF00583">
    <property type="entry name" value="Acetyltransf_1"/>
    <property type="match status" value="1"/>
</dbReference>
<dbReference type="CDD" id="cd04301">
    <property type="entry name" value="NAT_SF"/>
    <property type="match status" value="1"/>
</dbReference>
<evidence type="ECO:0000259" key="1">
    <source>
        <dbReference type="PROSITE" id="PS51186"/>
    </source>
</evidence>
<keyword evidence="3" id="KW-1185">Reference proteome</keyword>
<name>A0A9X4AUC6_9BACT</name>
<dbReference type="EMBL" id="JAGTJJ010000026">
    <property type="protein sequence ID" value="MDC3985099.1"/>
    <property type="molecule type" value="Genomic_DNA"/>
</dbReference>
<evidence type="ECO:0000313" key="3">
    <source>
        <dbReference type="Proteomes" id="UP001151081"/>
    </source>
</evidence>
<evidence type="ECO:0000313" key="2">
    <source>
        <dbReference type="EMBL" id="MDC3985099.1"/>
    </source>
</evidence>
<dbReference type="Gene3D" id="3.40.630.30">
    <property type="match status" value="1"/>
</dbReference>
<dbReference type="InterPro" id="IPR000182">
    <property type="entry name" value="GNAT_dom"/>
</dbReference>
<comment type="caution">
    <text evidence="2">The sequence shown here is derived from an EMBL/GenBank/DDBJ whole genome shotgun (WGS) entry which is preliminary data.</text>
</comment>
<gene>
    <name evidence="2" type="ORF">KEG57_31760</name>
</gene>
<dbReference type="GO" id="GO:0016747">
    <property type="term" value="F:acyltransferase activity, transferring groups other than amino-acyl groups"/>
    <property type="evidence" value="ECO:0007669"/>
    <property type="project" value="InterPro"/>
</dbReference>
<sequence>MRYDGGYHETRGLADGRVVRLRCIRSEDRDALVRAFGKLSRESRYRRFLVDVPFMSASMARYLTEVDGKDHVAIVAMTDSLDLKEEEGVGVARFLRLADEPHIAEAAVTVIDAYQGQGLGRVLLEALTRAARERGIQIFRSSVLVSNAPMRRILDEAGGVVHHDEGDTLVIDVPIGDPEPHWSDLGIFRVLRAAAQATRAVFLGEDDDQRGEDESPAR</sequence>
<organism evidence="2 3">
    <name type="scientific">Polyangium jinanense</name>
    <dbReference type="NCBI Taxonomy" id="2829994"/>
    <lineage>
        <taxon>Bacteria</taxon>
        <taxon>Pseudomonadati</taxon>
        <taxon>Myxococcota</taxon>
        <taxon>Polyangia</taxon>
        <taxon>Polyangiales</taxon>
        <taxon>Polyangiaceae</taxon>
        <taxon>Polyangium</taxon>
    </lineage>
</organism>
<dbReference type="AlphaFoldDB" id="A0A9X4AUC6"/>
<protein>
    <submittedName>
        <fullName evidence="2">GNAT family N-acetyltransferase</fullName>
    </submittedName>
</protein>
<reference evidence="2 3" key="1">
    <citation type="submission" date="2021-04" db="EMBL/GenBank/DDBJ databases">
        <title>Genome analysis of Polyangium sp.</title>
        <authorList>
            <person name="Li Y."/>
            <person name="Wang J."/>
        </authorList>
    </citation>
    <scope>NUCLEOTIDE SEQUENCE [LARGE SCALE GENOMIC DNA]</scope>
    <source>
        <strain evidence="2 3">SDU14</strain>
    </source>
</reference>